<name>A0A523YMG6_UNCAE</name>
<evidence type="ECO:0000313" key="1">
    <source>
        <dbReference type="EMBL" id="TET92778.1"/>
    </source>
</evidence>
<dbReference type="SUPFAM" id="SSF103165">
    <property type="entry name" value="Ta1353-like"/>
    <property type="match status" value="1"/>
</dbReference>
<evidence type="ECO:0000313" key="2">
    <source>
        <dbReference type="Proteomes" id="UP000316925"/>
    </source>
</evidence>
<dbReference type="PANTHER" id="PTHR36155">
    <property type="entry name" value="BLL5354 PROTEIN"/>
    <property type="match status" value="1"/>
</dbReference>
<dbReference type="InterPro" id="IPR007153">
    <property type="entry name" value="Adenosine_kinase"/>
</dbReference>
<dbReference type="Gene3D" id="3.40.1520.10">
    <property type="entry name" value="Ta1353-like"/>
    <property type="match status" value="1"/>
</dbReference>
<accession>A0A523YMG6</accession>
<protein>
    <submittedName>
        <fullName evidence="1">Adenosine monophosphate-protein transferase</fullName>
    </submittedName>
</protein>
<dbReference type="AlphaFoldDB" id="A0A523YMG6"/>
<comment type="caution">
    <text evidence="1">The sequence shown here is derived from an EMBL/GenBank/DDBJ whole genome shotgun (WGS) entry which is preliminary data.</text>
</comment>
<dbReference type="EMBL" id="SOIJ01000180">
    <property type="protein sequence ID" value="TET92778.1"/>
    <property type="molecule type" value="Genomic_DNA"/>
</dbReference>
<organism evidence="1 2">
    <name type="scientific">Aerophobetes bacterium</name>
    <dbReference type="NCBI Taxonomy" id="2030807"/>
    <lineage>
        <taxon>Bacteria</taxon>
        <taxon>Candidatus Aerophobota</taxon>
    </lineage>
</organism>
<dbReference type="GO" id="GO:0016740">
    <property type="term" value="F:transferase activity"/>
    <property type="evidence" value="ECO:0007669"/>
    <property type="project" value="UniProtKB-KW"/>
</dbReference>
<dbReference type="Pfam" id="PF04008">
    <property type="entry name" value="Adenosine_kin"/>
    <property type="match status" value="1"/>
</dbReference>
<reference evidence="1 2" key="1">
    <citation type="submission" date="2019-03" db="EMBL/GenBank/DDBJ databases">
        <title>Metabolic potential of uncultured bacteria and archaea associated with petroleum seepage in deep-sea sediments.</title>
        <authorList>
            <person name="Dong X."/>
            <person name="Hubert C."/>
        </authorList>
    </citation>
    <scope>NUCLEOTIDE SEQUENCE [LARGE SCALE GENOMIC DNA]</scope>
    <source>
        <strain evidence="1">E29_bin28</strain>
    </source>
</reference>
<keyword evidence="1" id="KW-0808">Transferase</keyword>
<dbReference type="Proteomes" id="UP000316925">
    <property type="component" value="Unassembled WGS sequence"/>
</dbReference>
<proteinExistence type="predicted"/>
<sequence length="160" mass="17326">MELKIVKMEVPADANIIIGQTHFIKTTEDLYEAVVSSVPEVKFGLAFCEASGPCLVRAEGNDEELRSVAIKNASAMGAGHTFVVLLKKAFPINVLNSIKDCPEVCSIFCATANPVEVVIAETKQGRGVMGVIDGFHSKGVERKADVKARKKFLRNTGYKL</sequence>
<gene>
    <name evidence="1" type="ORF">E3J33_03085</name>
</gene>
<dbReference type="InterPro" id="IPR036902">
    <property type="entry name" value="Ta1353-like_sf"/>
</dbReference>
<dbReference type="PANTHER" id="PTHR36155:SF1">
    <property type="entry name" value="BLL5354 PROTEIN"/>
    <property type="match status" value="1"/>
</dbReference>